<proteinExistence type="predicted"/>
<keyword evidence="2" id="KW-1185">Reference proteome</keyword>
<evidence type="ECO:0000313" key="2">
    <source>
        <dbReference type="Proteomes" id="UP000659124"/>
    </source>
</evidence>
<gene>
    <name evidence="1" type="ORF">ICL07_30210</name>
</gene>
<name>A0ABR7TY46_9BACT</name>
<organism evidence="1 2">
    <name type="scientific">Chitinophaga qingshengii</name>
    <dbReference type="NCBI Taxonomy" id="1569794"/>
    <lineage>
        <taxon>Bacteria</taxon>
        <taxon>Pseudomonadati</taxon>
        <taxon>Bacteroidota</taxon>
        <taxon>Chitinophagia</taxon>
        <taxon>Chitinophagales</taxon>
        <taxon>Chitinophagaceae</taxon>
        <taxon>Chitinophaga</taxon>
    </lineage>
</organism>
<dbReference type="EMBL" id="JACVFC010000006">
    <property type="protein sequence ID" value="MBC9934690.1"/>
    <property type="molecule type" value="Genomic_DNA"/>
</dbReference>
<dbReference type="RefSeq" id="WP_188091782.1">
    <property type="nucleotide sequence ID" value="NZ_JACVFC010000006.1"/>
</dbReference>
<accession>A0ABR7TY46</accession>
<reference evidence="1 2" key="1">
    <citation type="submission" date="2020-09" db="EMBL/GenBank/DDBJ databases">
        <title>Genome sequences of type strains of Chitinophaga qingshengii and Chitinophaga varians.</title>
        <authorList>
            <person name="Kittiwongwattana C."/>
        </authorList>
    </citation>
    <scope>NUCLEOTIDE SEQUENCE [LARGE SCALE GENOMIC DNA]</scope>
    <source>
        <strain evidence="1 2">JCM 30026</strain>
    </source>
</reference>
<evidence type="ECO:0000313" key="1">
    <source>
        <dbReference type="EMBL" id="MBC9934690.1"/>
    </source>
</evidence>
<protein>
    <recommendedName>
        <fullName evidence="3">STAS domain-containing protein</fullName>
    </recommendedName>
</protein>
<evidence type="ECO:0008006" key="3">
    <source>
        <dbReference type="Google" id="ProtNLM"/>
    </source>
</evidence>
<comment type="caution">
    <text evidence="1">The sequence shown here is derived from an EMBL/GenBank/DDBJ whole genome shotgun (WGS) entry which is preliminary data.</text>
</comment>
<sequence length="72" mass="8059">MSDLIEKVANEQALILDLTNLKGMGTVLYQYFEPLKTIGDLKVMVNGNNERALRQINEIGFKAAQVMTDKAM</sequence>
<dbReference type="Proteomes" id="UP000659124">
    <property type="component" value="Unassembled WGS sequence"/>
</dbReference>